<keyword evidence="4" id="KW-1185">Reference proteome</keyword>
<evidence type="ECO:0000313" key="3">
    <source>
        <dbReference type="EMBL" id="QUC20121.1"/>
    </source>
</evidence>
<keyword evidence="2" id="KW-1133">Transmembrane helix</keyword>
<dbReference type="KEGG" id="uvi:66065140"/>
<evidence type="ECO:0000313" key="4">
    <source>
        <dbReference type="Proteomes" id="UP000027002"/>
    </source>
</evidence>
<dbReference type="GeneID" id="66065140"/>
<feature type="region of interest" description="Disordered" evidence="1">
    <location>
        <begin position="8"/>
        <end position="47"/>
    </location>
</feature>
<accession>A0A8E5MHW6</accession>
<dbReference type="AlphaFoldDB" id="A0A8E5MHW6"/>
<dbReference type="EMBL" id="CP072755">
    <property type="protein sequence ID" value="QUC20121.1"/>
    <property type="molecule type" value="Genomic_DNA"/>
</dbReference>
<keyword evidence="2" id="KW-0812">Transmembrane</keyword>
<feature type="compositionally biased region" description="Polar residues" evidence="1">
    <location>
        <begin position="20"/>
        <end position="35"/>
    </location>
</feature>
<dbReference type="SUPFAM" id="SSF48097">
    <property type="entry name" value="Regulator of G-protein signaling, RGS"/>
    <property type="match status" value="1"/>
</dbReference>
<feature type="transmembrane region" description="Helical" evidence="2">
    <location>
        <begin position="295"/>
        <end position="317"/>
    </location>
</feature>
<dbReference type="InterPro" id="IPR036305">
    <property type="entry name" value="RGS_sf"/>
</dbReference>
<dbReference type="Proteomes" id="UP000027002">
    <property type="component" value="Chromosome 3"/>
</dbReference>
<sequence>MGLLSLAYKRPDHVHPQGLRASSESPDDASSQGTLQPGRRAQPAGIPDSLAFDNIINGDTCPPMTVHDLMDYLVHVEHSAENLQFHLWHRDYVERFDQAPRADTCLSPEWTQAMEEEAMLKLRKEQAENRRRPHPPSAPMFKGTMFENSMPEMPEVPEPAFDPFSTPPSSCDGKSESGSLSVWGASHSTLSDTSSKYKSRAANAYRSAGARVPFTIQPFRDEINRVMATFIVDGAPRQLNLSSLEQKAAVQALSYTTHPSALRGLCKTVDHDLRRQSHPNFVRWSIRNGNPARVWFARVLGAFLVVAGFAIAILTTLSRLARSYRALAAVAWVLGVSTFVAGYNGVCVVLHGRHRRHLRPWEIFGPADDEEDQEGRGEKRSLDCFGLDNGHEDKPWVAKYERRHLVRKIFDREVWIQEPALRQIQDTIFVQAILASVAVGGALTALFVVVPGGNLF</sequence>
<feature type="region of interest" description="Disordered" evidence="1">
    <location>
        <begin position="126"/>
        <end position="153"/>
    </location>
</feature>
<dbReference type="InterPro" id="IPR044926">
    <property type="entry name" value="RGS_subdomain_2"/>
</dbReference>
<organism evidence="3 4">
    <name type="scientific">Ustilaginoidea virens</name>
    <name type="common">Rice false smut fungus</name>
    <name type="synonym">Villosiclava virens</name>
    <dbReference type="NCBI Taxonomy" id="1159556"/>
    <lineage>
        <taxon>Eukaryota</taxon>
        <taxon>Fungi</taxon>
        <taxon>Dikarya</taxon>
        <taxon>Ascomycota</taxon>
        <taxon>Pezizomycotina</taxon>
        <taxon>Sordariomycetes</taxon>
        <taxon>Hypocreomycetidae</taxon>
        <taxon>Hypocreales</taxon>
        <taxon>Clavicipitaceae</taxon>
        <taxon>Ustilaginoidea</taxon>
    </lineage>
</organism>
<evidence type="ECO:0000256" key="1">
    <source>
        <dbReference type="SAM" id="MobiDB-lite"/>
    </source>
</evidence>
<proteinExistence type="predicted"/>
<dbReference type="Gene3D" id="1.10.167.10">
    <property type="entry name" value="Regulator of G-protein Signalling 4, domain 2"/>
    <property type="match status" value="1"/>
</dbReference>
<feature type="transmembrane region" description="Helical" evidence="2">
    <location>
        <begin position="428"/>
        <end position="450"/>
    </location>
</feature>
<evidence type="ECO:0008006" key="5">
    <source>
        <dbReference type="Google" id="ProtNLM"/>
    </source>
</evidence>
<gene>
    <name evidence="3" type="ORF">UV8b_04362</name>
</gene>
<keyword evidence="2" id="KW-0472">Membrane</keyword>
<dbReference type="RefSeq" id="XP_042997794.1">
    <property type="nucleotide sequence ID" value="XM_043141860.1"/>
</dbReference>
<feature type="transmembrane region" description="Helical" evidence="2">
    <location>
        <begin position="329"/>
        <end position="350"/>
    </location>
</feature>
<protein>
    <recommendedName>
        <fullName evidence="5">Regulator of G protein signaling superfamily</fullName>
    </recommendedName>
</protein>
<evidence type="ECO:0000256" key="2">
    <source>
        <dbReference type="SAM" id="Phobius"/>
    </source>
</evidence>
<dbReference type="PANTHER" id="PTHR39466:SF1">
    <property type="entry name" value="RGS DOMAIN-CONTAINING PROTEIN"/>
    <property type="match status" value="1"/>
</dbReference>
<dbReference type="PANTHER" id="PTHR39466">
    <property type="entry name" value="RGS DOMAIN-CONTAINING PROTEIN"/>
    <property type="match status" value="1"/>
</dbReference>
<name>A0A8E5MHW6_USTVR</name>
<reference evidence="3" key="1">
    <citation type="submission" date="2020-03" db="EMBL/GenBank/DDBJ databases">
        <title>A mixture of massive structural variations and highly conserved coding sequences in Ustilaginoidea virens genome.</title>
        <authorList>
            <person name="Zhang K."/>
            <person name="Zhao Z."/>
            <person name="Zhang Z."/>
            <person name="Li Y."/>
            <person name="Hsiang T."/>
            <person name="Sun W."/>
        </authorList>
    </citation>
    <scope>NUCLEOTIDE SEQUENCE</scope>
    <source>
        <strain evidence="3">UV-8b</strain>
    </source>
</reference>
<dbReference type="OrthoDB" id="3232309at2759"/>